<reference evidence="2" key="1">
    <citation type="submission" date="2014-03" db="EMBL/GenBank/DDBJ databases">
        <authorList>
            <person name="Aksoy S."/>
            <person name="Warren W."/>
            <person name="Wilson R.K."/>
        </authorList>
    </citation>
    <scope>NUCLEOTIDE SEQUENCE [LARGE SCALE GENOMIC DNA]</scope>
    <source>
        <strain evidence="2">IAEA</strain>
    </source>
</reference>
<proteinExistence type="predicted"/>
<reference evidence="1" key="2">
    <citation type="submission" date="2020-05" db="UniProtKB">
        <authorList>
            <consortium name="EnsemblMetazoa"/>
        </authorList>
    </citation>
    <scope>IDENTIFICATION</scope>
    <source>
        <strain evidence="1">IAEA</strain>
    </source>
</reference>
<dbReference type="AlphaFoldDB" id="A0A1A9Z9L7"/>
<dbReference type="VEuPathDB" id="VectorBase:GPAI007890"/>
<organism evidence="1 2">
    <name type="scientific">Glossina pallidipes</name>
    <name type="common">Tsetse fly</name>
    <dbReference type="NCBI Taxonomy" id="7398"/>
    <lineage>
        <taxon>Eukaryota</taxon>
        <taxon>Metazoa</taxon>
        <taxon>Ecdysozoa</taxon>
        <taxon>Arthropoda</taxon>
        <taxon>Hexapoda</taxon>
        <taxon>Insecta</taxon>
        <taxon>Pterygota</taxon>
        <taxon>Neoptera</taxon>
        <taxon>Endopterygota</taxon>
        <taxon>Diptera</taxon>
        <taxon>Brachycera</taxon>
        <taxon>Muscomorpha</taxon>
        <taxon>Hippoboscoidea</taxon>
        <taxon>Glossinidae</taxon>
        <taxon>Glossina</taxon>
    </lineage>
</organism>
<dbReference type="Proteomes" id="UP000092445">
    <property type="component" value="Unassembled WGS sequence"/>
</dbReference>
<keyword evidence="2" id="KW-1185">Reference proteome</keyword>
<evidence type="ECO:0000313" key="2">
    <source>
        <dbReference type="Proteomes" id="UP000092445"/>
    </source>
</evidence>
<sequence>MKLGIVVKSTMKLRESLNFYNKIENRCEKHDEIEKSPCIDTLTIDRSAERRWMDCKSNQDHLWLE</sequence>
<name>A0A1A9Z9L7_GLOPL</name>
<protein>
    <submittedName>
        <fullName evidence="1">Uncharacterized protein</fullName>
    </submittedName>
</protein>
<accession>A0A1A9Z9L7</accession>
<evidence type="ECO:0000313" key="1">
    <source>
        <dbReference type="EnsemblMetazoa" id="GPAI007890-PA"/>
    </source>
</evidence>
<dbReference type="EnsemblMetazoa" id="GPAI007890-RA">
    <property type="protein sequence ID" value="GPAI007890-PA"/>
    <property type="gene ID" value="GPAI007890"/>
</dbReference>